<dbReference type="Proteomes" id="UP000838748">
    <property type="component" value="Unassembled WGS sequence"/>
</dbReference>
<evidence type="ECO:0000256" key="2">
    <source>
        <dbReference type="ARBA" id="ARBA00022692"/>
    </source>
</evidence>
<evidence type="ECO:0000313" key="8">
    <source>
        <dbReference type="Proteomes" id="UP000838748"/>
    </source>
</evidence>
<dbReference type="EMBL" id="CAKLDM010000002">
    <property type="protein sequence ID" value="CAH0539455.1"/>
    <property type="molecule type" value="Genomic_DNA"/>
</dbReference>
<dbReference type="Pfam" id="PF07690">
    <property type="entry name" value="MFS_1"/>
    <property type="match status" value="1"/>
</dbReference>
<organism evidence="7 8">
    <name type="scientific">Vibrio marisflavi CECT 7928</name>
    <dbReference type="NCBI Taxonomy" id="634439"/>
    <lineage>
        <taxon>Bacteria</taxon>
        <taxon>Pseudomonadati</taxon>
        <taxon>Pseudomonadota</taxon>
        <taxon>Gammaproteobacteria</taxon>
        <taxon>Vibrionales</taxon>
        <taxon>Vibrionaceae</taxon>
        <taxon>Vibrio</taxon>
    </lineage>
</organism>
<evidence type="ECO:0000256" key="3">
    <source>
        <dbReference type="ARBA" id="ARBA00022989"/>
    </source>
</evidence>
<keyword evidence="8" id="KW-1185">Reference proteome</keyword>
<accession>A0ABM9A4A1</accession>
<comment type="caution">
    <text evidence="7">The sequence shown here is derived from an EMBL/GenBank/DDBJ whole genome shotgun (WGS) entry which is preliminary data.</text>
</comment>
<evidence type="ECO:0000256" key="5">
    <source>
        <dbReference type="SAM" id="Phobius"/>
    </source>
</evidence>
<evidence type="ECO:0000259" key="6">
    <source>
        <dbReference type="PROSITE" id="PS50850"/>
    </source>
</evidence>
<dbReference type="InterPro" id="IPR036259">
    <property type="entry name" value="MFS_trans_sf"/>
</dbReference>
<comment type="subcellular location">
    <subcellularLocation>
        <location evidence="1">Membrane</location>
        <topology evidence="1">Multi-pass membrane protein</topology>
    </subcellularLocation>
</comment>
<proteinExistence type="predicted"/>
<sequence length="431" mass="47190">MPQNAPSNAPSQPVIGIGWTFSRRILAFISIMMVYFFYDLNWMIDGNIRHSLINTYGFSFTQVSMIFSALELGTIPGTLIFGVIAAKTSKKRTLMLIALMMSIFTLLPLISPSSLQVWLASRFIAGLALGGCFGTSIALVVDLFPSKSRAIFASILYSSFAIGIQVSGYMYSIMGSSGWKLLLTICAVGPIIGMIAVALFVPDDFQHMNQLKKMQKETTGKSEVSYVSMYRNHTRIGVSVLLLSACNFLAYSLFNNNSLHYMTDTLNLSQNIAGEVFMCSGVGLFIGYYFWGIMASWIGRKVGIVGFIIAAISLLLYLKAGANHQALLYPFSFMVGFGFGSTSYWGVFYTELFPERYRPIAAGISFNGGRLATSIAIPAITASSHGEISVVFFWSIAAVIFGAIMWATLPETLSKKHTNAKQKLTSIKKGV</sequence>
<feature type="transmembrane region" description="Helical" evidence="5">
    <location>
        <begin position="25"/>
        <end position="44"/>
    </location>
</feature>
<feature type="transmembrane region" description="Helical" evidence="5">
    <location>
        <begin position="93"/>
        <end position="111"/>
    </location>
</feature>
<evidence type="ECO:0000256" key="1">
    <source>
        <dbReference type="ARBA" id="ARBA00004141"/>
    </source>
</evidence>
<feature type="transmembrane region" description="Helical" evidence="5">
    <location>
        <begin position="151"/>
        <end position="173"/>
    </location>
</feature>
<evidence type="ECO:0000313" key="7">
    <source>
        <dbReference type="EMBL" id="CAH0539455.1"/>
    </source>
</evidence>
<feature type="transmembrane region" description="Helical" evidence="5">
    <location>
        <begin position="179"/>
        <end position="201"/>
    </location>
</feature>
<dbReference type="RefSeq" id="WP_237361472.1">
    <property type="nucleotide sequence ID" value="NZ_CAKLDM010000002.1"/>
</dbReference>
<feature type="domain" description="Major facilitator superfamily (MFS) profile" evidence="6">
    <location>
        <begin position="25"/>
        <end position="413"/>
    </location>
</feature>
<name>A0ABM9A4A1_9VIBR</name>
<keyword evidence="2 5" id="KW-0812">Transmembrane</keyword>
<dbReference type="PROSITE" id="PS50850">
    <property type="entry name" value="MFS"/>
    <property type="match status" value="1"/>
</dbReference>
<keyword evidence="4 5" id="KW-0472">Membrane</keyword>
<dbReference type="InterPro" id="IPR020846">
    <property type="entry name" value="MFS_dom"/>
</dbReference>
<feature type="transmembrane region" description="Helical" evidence="5">
    <location>
        <begin position="303"/>
        <end position="320"/>
    </location>
</feature>
<evidence type="ECO:0000256" key="4">
    <source>
        <dbReference type="ARBA" id="ARBA00023136"/>
    </source>
</evidence>
<keyword evidence="3 5" id="KW-1133">Transmembrane helix</keyword>
<feature type="transmembrane region" description="Helical" evidence="5">
    <location>
        <begin position="123"/>
        <end position="144"/>
    </location>
</feature>
<dbReference type="SUPFAM" id="SSF103473">
    <property type="entry name" value="MFS general substrate transporter"/>
    <property type="match status" value="1"/>
</dbReference>
<dbReference type="PANTHER" id="PTHR23508:SF10">
    <property type="entry name" value="CARBOXYLIC ACID TRANSPORTER PROTEIN HOMOLOG"/>
    <property type="match status" value="1"/>
</dbReference>
<gene>
    <name evidence="7" type="primary">nanT</name>
    <name evidence="7" type="ORF">VMF7928_02163</name>
</gene>
<feature type="transmembrane region" description="Helical" evidence="5">
    <location>
        <begin position="326"/>
        <end position="348"/>
    </location>
</feature>
<feature type="transmembrane region" description="Helical" evidence="5">
    <location>
        <begin position="64"/>
        <end position="86"/>
    </location>
</feature>
<feature type="transmembrane region" description="Helical" evidence="5">
    <location>
        <begin position="388"/>
        <end position="409"/>
    </location>
</feature>
<dbReference type="InterPro" id="IPR011701">
    <property type="entry name" value="MFS"/>
</dbReference>
<dbReference type="PANTHER" id="PTHR23508">
    <property type="entry name" value="CARBOXYLIC ACID TRANSPORTER PROTEIN HOMOLOG"/>
    <property type="match status" value="1"/>
</dbReference>
<feature type="transmembrane region" description="Helical" evidence="5">
    <location>
        <begin position="236"/>
        <end position="254"/>
    </location>
</feature>
<reference evidence="7" key="1">
    <citation type="submission" date="2021-11" db="EMBL/GenBank/DDBJ databases">
        <authorList>
            <person name="Rodrigo-Torres L."/>
            <person name="Arahal R. D."/>
            <person name="Lucena T."/>
        </authorList>
    </citation>
    <scope>NUCLEOTIDE SEQUENCE</scope>
    <source>
        <strain evidence="7">CECT 7928</strain>
    </source>
</reference>
<dbReference type="Gene3D" id="1.20.1250.20">
    <property type="entry name" value="MFS general substrate transporter like domains"/>
    <property type="match status" value="2"/>
</dbReference>
<feature type="transmembrane region" description="Helical" evidence="5">
    <location>
        <begin position="274"/>
        <end position="291"/>
    </location>
</feature>
<dbReference type="CDD" id="cd17316">
    <property type="entry name" value="MFS_SV2_like"/>
    <property type="match status" value="1"/>
</dbReference>
<protein>
    <submittedName>
        <fullName evidence="7">Sialic acid transporter NanT</fullName>
    </submittedName>
</protein>